<dbReference type="PANTHER" id="PTHR43157:SF31">
    <property type="entry name" value="PHOSPHATIDYLINOSITOL-GLYCAN BIOSYNTHESIS CLASS F PROTEIN"/>
    <property type="match status" value="1"/>
</dbReference>
<dbReference type="AlphaFoldDB" id="A0A1B7N4I4"/>
<name>A0A1B7N4I4_9AGAM</name>
<dbReference type="SUPFAM" id="SSF51735">
    <property type="entry name" value="NAD(P)-binding Rossmann-fold domains"/>
    <property type="match status" value="1"/>
</dbReference>
<dbReference type="PANTHER" id="PTHR43157">
    <property type="entry name" value="PHOSPHATIDYLINOSITOL-GLYCAN BIOSYNTHESIS CLASS F PROTEIN-RELATED"/>
    <property type="match status" value="1"/>
</dbReference>
<accession>A0A1B7N4I4</accession>
<dbReference type="Gene3D" id="3.40.50.720">
    <property type="entry name" value="NAD(P)-binding Rossmann-like Domain"/>
    <property type="match status" value="1"/>
</dbReference>
<dbReference type="PRINTS" id="PR00081">
    <property type="entry name" value="GDHRDH"/>
</dbReference>
<dbReference type="Pfam" id="PF00106">
    <property type="entry name" value="adh_short"/>
    <property type="match status" value="1"/>
</dbReference>
<gene>
    <name evidence="2" type="ORF">K503DRAFT_738902</name>
</gene>
<reference evidence="2 3" key="1">
    <citation type="submission" date="2016-06" db="EMBL/GenBank/DDBJ databases">
        <title>Comparative genomics of the ectomycorrhizal sister species Rhizopogon vinicolor and Rhizopogon vesiculosus (Basidiomycota: Boletales) reveals a divergence of the mating type B locus.</title>
        <authorList>
            <consortium name="DOE Joint Genome Institute"/>
            <person name="Mujic A.B."/>
            <person name="Kuo A."/>
            <person name="Tritt A."/>
            <person name="Lipzen A."/>
            <person name="Chen C."/>
            <person name="Johnson J."/>
            <person name="Sharma A."/>
            <person name="Barry K."/>
            <person name="Grigoriev I.V."/>
            <person name="Spatafora J.W."/>
        </authorList>
    </citation>
    <scope>NUCLEOTIDE SEQUENCE [LARGE SCALE GENOMIC DNA]</scope>
    <source>
        <strain evidence="2 3">AM-OR11-026</strain>
    </source>
</reference>
<proteinExistence type="predicted"/>
<dbReference type="InParanoid" id="A0A1B7N4I4"/>
<evidence type="ECO:0000313" key="3">
    <source>
        <dbReference type="Proteomes" id="UP000092154"/>
    </source>
</evidence>
<evidence type="ECO:0000313" key="2">
    <source>
        <dbReference type="EMBL" id="OAX39742.1"/>
    </source>
</evidence>
<keyword evidence="1" id="KW-0560">Oxidoreductase</keyword>
<dbReference type="EMBL" id="KV448238">
    <property type="protein sequence ID" value="OAX39742.1"/>
    <property type="molecule type" value="Genomic_DNA"/>
</dbReference>
<protein>
    <submittedName>
        <fullName evidence="2">NAD(P)-binding protein</fullName>
    </submittedName>
</protein>
<keyword evidence="3" id="KW-1185">Reference proteome</keyword>
<evidence type="ECO:0000256" key="1">
    <source>
        <dbReference type="ARBA" id="ARBA00023002"/>
    </source>
</evidence>
<organism evidence="2 3">
    <name type="scientific">Rhizopogon vinicolor AM-OR11-026</name>
    <dbReference type="NCBI Taxonomy" id="1314800"/>
    <lineage>
        <taxon>Eukaryota</taxon>
        <taxon>Fungi</taxon>
        <taxon>Dikarya</taxon>
        <taxon>Basidiomycota</taxon>
        <taxon>Agaricomycotina</taxon>
        <taxon>Agaricomycetes</taxon>
        <taxon>Agaricomycetidae</taxon>
        <taxon>Boletales</taxon>
        <taxon>Suillineae</taxon>
        <taxon>Rhizopogonaceae</taxon>
        <taxon>Rhizopogon</taxon>
    </lineage>
</organism>
<dbReference type="InterPro" id="IPR036291">
    <property type="entry name" value="NAD(P)-bd_dom_sf"/>
</dbReference>
<dbReference type="OrthoDB" id="542013at2759"/>
<sequence>MGKLSFWSFLSEQIRDLPLPKESANGKTITVAGANIGLGLEASIHFGNKKSNLLIATCRDAAKCEQTLEVLRERCAETQPTSIDSWPLELSSFDSVRSFADRFDVEGPEHLDVLVANAGTFTLVYTQTQDDWEIMLQVNYLSLALLSILLLPHLLRSTTCDDPSRLVLVSSLGHYQCDPMLKDSHNWDDVLGTINTERFGVSAQSRYNLSKLFQVTFTRELAARLPSPTPLVVTAVNPGLCHSSIMRDAKNSLFGVFFAVVKWLFARTTEMGSRNIVYAALATNEQAMHGKYMSGCEVVEECDYLLSAEGKAFSQKLWRDTIHVLSKVDDRVSQIISMYLPAK</sequence>
<dbReference type="InterPro" id="IPR002347">
    <property type="entry name" value="SDR_fam"/>
</dbReference>
<dbReference type="Proteomes" id="UP000092154">
    <property type="component" value="Unassembled WGS sequence"/>
</dbReference>
<dbReference type="GO" id="GO:0016491">
    <property type="term" value="F:oxidoreductase activity"/>
    <property type="evidence" value="ECO:0007669"/>
    <property type="project" value="UniProtKB-KW"/>
</dbReference>
<dbReference type="STRING" id="1314800.A0A1B7N4I4"/>